<dbReference type="RefSeq" id="WP_069306398.1">
    <property type="nucleotide sequence ID" value="NZ_MCRJ01000027.1"/>
</dbReference>
<gene>
    <name evidence="3" type="ORF">A6302_01499</name>
</gene>
<proteinExistence type="predicted"/>
<sequence length="592" mass="67173">MSPRRPNRRPALPAPERLTDRDLKTWQRTTMLARVALIHEAERIARMGGGMLAAFAALVAAEKAGKLAPDTQRAAEQANARAGETRGLSVTSLRRWCKAYEGAGRNPLAVAPRPSPREQTLPPPWLADFMDFYAIPSKPSIARTVREIEKQRPELSLPPLRTIQHAIKALPAIERMRGRMGPRALRQIKAFVRRDVSQLWPTAVYSTDGHTHHASVAHPIHGKPFRPEITSTIDIVTRRITGWSVALAETTWGTIDALRHAFTTSGIPDIWYVDRGKGFNNAVFDDALTGLLARFDVTKETSLPYRSQARGTIERFHQVWIEASRFSPTYAGHDMDAEARKRIDTAIKADIEETGRSDLLQSWDDFLVWCGEIVADYNARPHSGLPKIADATGKRRHMSPDEVWADFRAKGWEPDIMEFEEADAAFRPQTTRQVRRGEIQLFTNRYFAMDLEDFHEIEVLVAYDIHDASKVWVSTRDGRFICTANWHGNSVSYFPRPCSTRLMKSASTAASSGWTPGGRRWRPSGRRRCWRSPPRRPSRSGWSGRRRCWTWWPIRRPRPPPTPATLSIRTPGRRGFRATSRWRPGSTRTSTA</sequence>
<dbReference type="PATRIC" id="fig|1439726.3.peg.1576"/>
<dbReference type="PROSITE" id="PS50994">
    <property type="entry name" value="INTEGRASE"/>
    <property type="match status" value="1"/>
</dbReference>
<dbReference type="Gene3D" id="3.30.420.10">
    <property type="entry name" value="Ribonuclease H-like superfamily/Ribonuclease H"/>
    <property type="match status" value="1"/>
</dbReference>
<dbReference type="SUPFAM" id="SSF50610">
    <property type="entry name" value="mu transposase, C-terminal domain"/>
    <property type="match status" value="1"/>
</dbReference>
<dbReference type="Proteomes" id="UP000094622">
    <property type="component" value="Unassembled WGS sequence"/>
</dbReference>
<dbReference type="InterPro" id="IPR001584">
    <property type="entry name" value="Integrase_cat-core"/>
</dbReference>
<dbReference type="GO" id="GO:0015074">
    <property type="term" value="P:DNA integration"/>
    <property type="evidence" value="ECO:0007669"/>
    <property type="project" value="InterPro"/>
</dbReference>
<dbReference type="InterPro" id="IPR036397">
    <property type="entry name" value="RNaseH_sf"/>
</dbReference>
<dbReference type="GO" id="GO:0003676">
    <property type="term" value="F:nucleic acid binding"/>
    <property type="evidence" value="ECO:0007669"/>
    <property type="project" value="InterPro"/>
</dbReference>
<dbReference type="InterPro" id="IPR015378">
    <property type="entry name" value="Transposase-like_Mu_C"/>
</dbReference>
<evidence type="ECO:0000259" key="2">
    <source>
        <dbReference type="PROSITE" id="PS50994"/>
    </source>
</evidence>
<feature type="region of interest" description="Disordered" evidence="1">
    <location>
        <begin position="509"/>
        <end position="544"/>
    </location>
</feature>
<dbReference type="Pfam" id="PF09299">
    <property type="entry name" value="Mu-transpos_C"/>
    <property type="match status" value="1"/>
</dbReference>
<comment type="caution">
    <text evidence="3">The sequence shown here is derived from an EMBL/GenBank/DDBJ whole genome shotgun (WGS) entry which is preliminary data.</text>
</comment>
<dbReference type="InterPro" id="IPR012337">
    <property type="entry name" value="RNaseH-like_sf"/>
</dbReference>
<feature type="compositionally biased region" description="Basic residues" evidence="1">
    <location>
        <begin position="519"/>
        <end position="544"/>
    </location>
</feature>
<dbReference type="OrthoDB" id="5287589at2"/>
<evidence type="ECO:0000256" key="1">
    <source>
        <dbReference type="SAM" id="MobiDB-lite"/>
    </source>
</evidence>
<evidence type="ECO:0000313" key="3">
    <source>
        <dbReference type="EMBL" id="ODN71210.1"/>
    </source>
</evidence>
<evidence type="ECO:0000313" key="4">
    <source>
        <dbReference type="Proteomes" id="UP000094622"/>
    </source>
</evidence>
<dbReference type="SUPFAM" id="SSF53098">
    <property type="entry name" value="Ribonuclease H-like"/>
    <property type="match status" value="1"/>
</dbReference>
<dbReference type="Gene3D" id="2.30.30.130">
    <property type="entry name" value="Transposase, Mu, C-terminal"/>
    <property type="match status" value="1"/>
</dbReference>
<feature type="domain" description="Integrase catalytic" evidence="2">
    <location>
        <begin position="197"/>
        <end position="319"/>
    </location>
</feature>
<reference evidence="3 4" key="1">
    <citation type="submission" date="2016-07" db="EMBL/GenBank/DDBJ databases">
        <title>Draft Genome Sequence of Methylobrevis pamukkalensis PK2.</title>
        <authorList>
            <person name="Vasilenko O.V."/>
            <person name="Doronina N.V."/>
            <person name="Shmareva M.N."/>
            <person name="Tarlachkov S.V."/>
            <person name="Mustakhimov I."/>
            <person name="Trotsenko Y.A."/>
        </authorList>
    </citation>
    <scope>NUCLEOTIDE SEQUENCE [LARGE SCALE GENOMIC DNA]</scope>
    <source>
        <strain evidence="3 4">PK2</strain>
    </source>
</reference>
<accession>A0A1E3H4H1</accession>
<organism evidence="3 4">
    <name type="scientific">Methylobrevis pamukkalensis</name>
    <dbReference type="NCBI Taxonomy" id="1439726"/>
    <lineage>
        <taxon>Bacteria</taxon>
        <taxon>Pseudomonadati</taxon>
        <taxon>Pseudomonadota</taxon>
        <taxon>Alphaproteobacteria</taxon>
        <taxon>Hyphomicrobiales</taxon>
        <taxon>Pleomorphomonadaceae</taxon>
        <taxon>Methylobrevis</taxon>
    </lineage>
</organism>
<feature type="region of interest" description="Disordered" evidence="1">
    <location>
        <begin position="558"/>
        <end position="592"/>
    </location>
</feature>
<name>A0A1E3H4H1_9HYPH</name>
<dbReference type="InterPro" id="IPR009004">
    <property type="entry name" value="Transposase_Mu_C"/>
</dbReference>
<protein>
    <recommendedName>
        <fullName evidence="2">Integrase catalytic domain-containing protein</fullName>
    </recommendedName>
</protein>
<keyword evidence="4" id="KW-1185">Reference proteome</keyword>
<dbReference type="EMBL" id="MCRJ01000027">
    <property type="protein sequence ID" value="ODN71210.1"/>
    <property type="molecule type" value="Genomic_DNA"/>
</dbReference>
<dbReference type="AlphaFoldDB" id="A0A1E3H4H1"/>